<evidence type="ECO:0000313" key="8">
    <source>
        <dbReference type="Proteomes" id="UP000179010"/>
    </source>
</evidence>
<evidence type="ECO:0000313" key="7">
    <source>
        <dbReference type="EMBL" id="OGB85436.1"/>
    </source>
</evidence>
<reference evidence="7 8" key="1">
    <citation type="journal article" date="2016" name="Nat. Commun.">
        <title>Thousands of microbial genomes shed light on interconnected biogeochemical processes in an aquifer system.</title>
        <authorList>
            <person name="Anantharaman K."/>
            <person name="Brown C.T."/>
            <person name="Hug L.A."/>
            <person name="Sharon I."/>
            <person name="Castelle C.J."/>
            <person name="Probst A.J."/>
            <person name="Thomas B.C."/>
            <person name="Singh A."/>
            <person name="Wilkins M.J."/>
            <person name="Karaoz U."/>
            <person name="Brodie E.L."/>
            <person name="Williams K.H."/>
            <person name="Hubbard S.S."/>
            <person name="Banfield J.F."/>
        </authorList>
    </citation>
    <scope>NUCLEOTIDE SEQUENCE [LARGE SCALE GENOMIC DNA]</scope>
</reference>
<dbReference type="GO" id="GO:0016887">
    <property type="term" value="F:ATP hydrolysis activity"/>
    <property type="evidence" value="ECO:0007669"/>
    <property type="project" value="InterPro"/>
</dbReference>
<dbReference type="Pfam" id="PF10431">
    <property type="entry name" value="ClpB_D2-small"/>
    <property type="match status" value="1"/>
</dbReference>
<dbReference type="FunFam" id="3.40.50.300:FF:000025">
    <property type="entry name" value="ATP-dependent Clp protease subunit"/>
    <property type="match status" value="1"/>
</dbReference>
<dbReference type="InterPro" id="IPR050130">
    <property type="entry name" value="ClpA_ClpB"/>
</dbReference>
<evidence type="ECO:0000256" key="3">
    <source>
        <dbReference type="ARBA" id="ARBA00022840"/>
    </source>
</evidence>
<gene>
    <name evidence="7" type="ORF">A2994_02350</name>
</gene>
<dbReference type="Gene3D" id="3.40.50.300">
    <property type="entry name" value="P-loop containing nucleotide triphosphate hydrolases"/>
    <property type="match status" value="2"/>
</dbReference>
<dbReference type="PROSITE" id="PS51903">
    <property type="entry name" value="CLP_R"/>
    <property type="match status" value="1"/>
</dbReference>
<sequence length="827" mass="90455">MDGYNYLDKFTTNAKKVLTNAQKVARDLSAAHLGTEHLLLAMLNVRGGSAYEILHSFGVSAERANMIISLAQQSADTKVGLTPGARRLVETAVLIAAQHGSYYIGTEHLLLAMVQDKNSEAHRLIKELGADPAEIAKLSLETIRASASEMTGAGDAKTGKAKTGKQSDTPILDNYSIDLTSLAKEGKIDPIVGRDNEIQRVIQILNRRTKNNPVLIGDPGIGKTAIVEGLAIKMINREVPENLANKRLMVLNPSAMVAGTKYRGEFEERINQIVDEVRKTKDVILFVDELHTLVGAGSAEGSLDAANILKPALARGELQMIGATTTDEYRKHIEKDPALERRFQPILVKEPTPQETVGILMGIKEKYEEHHKVTIPAAAIEAAVGLSVRYINDRYLPDKAIDLIDEAASAVRIAAGLAHPKTAGERTELERIVKDKEAAVEQQDYEQAAKLRAAELRLQKKIDAAQKEGADDNKDAWPKVTAEEIAKVVSLWTNVPVGELASEEIKNLSDLESALKSRIIGQDEAVAAVASAIRRSRVQIGNPNRPMGSFMFLGPTGVGKTELAKVLAEEVFQDKEALVRIDMSEFMEKHNVARLVGAPAGYVGYEEGGKLTETIRRKPYAVVLLDEIEKAHPDVMNILLQILEDGFLTDAKGRKVSFRNTTVILTSNVGTGLLNRQAAIGFREENKAASQSDYDRLQAQVMDELKKTFRPELLNRIDKIVVFHPLNQQDIRRIVDLQLNQLADRLAGQRIGLEVSATARNLIASLGFEPESGARPVRRVIQNLIEDQLAEAILKGEFGKGAKVQVDKRGSKLVLSGGKIKAAKRPA</sequence>
<evidence type="ECO:0000256" key="5">
    <source>
        <dbReference type="PROSITE-ProRule" id="PRU01251"/>
    </source>
</evidence>
<dbReference type="InterPro" id="IPR003593">
    <property type="entry name" value="AAA+_ATPase"/>
</dbReference>
<dbReference type="InterPro" id="IPR001270">
    <property type="entry name" value="ClpA/B"/>
</dbReference>
<dbReference type="Gene3D" id="4.10.860.10">
    <property type="entry name" value="UVR domain"/>
    <property type="match status" value="1"/>
</dbReference>
<dbReference type="PROSITE" id="PS00870">
    <property type="entry name" value="CLPAB_1"/>
    <property type="match status" value="1"/>
</dbReference>
<dbReference type="AlphaFoldDB" id="A0A1F4PPB0"/>
<proteinExistence type="predicted"/>
<dbReference type="InterPro" id="IPR018368">
    <property type="entry name" value="ClpA/B_CS1"/>
</dbReference>
<dbReference type="Pfam" id="PF00004">
    <property type="entry name" value="AAA"/>
    <property type="match status" value="1"/>
</dbReference>
<dbReference type="Proteomes" id="UP000179010">
    <property type="component" value="Unassembled WGS sequence"/>
</dbReference>
<keyword evidence="4" id="KW-0143">Chaperone</keyword>
<dbReference type="Pfam" id="PF02861">
    <property type="entry name" value="Clp_N"/>
    <property type="match status" value="1"/>
</dbReference>
<evidence type="ECO:0000256" key="1">
    <source>
        <dbReference type="ARBA" id="ARBA00022737"/>
    </source>
</evidence>
<keyword evidence="3" id="KW-0067">ATP-binding</keyword>
<dbReference type="FunFam" id="3.40.50.300:FF:000010">
    <property type="entry name" value="Chaperone clpB 1, putative"/>
    <property type="match status" value="1"/>
</dbReference>
<dbReference type="GO" id="GO:0005524">
    <property type="term" value="F:ATP binding"/>
    <property type="evidence" value="ECO:0007669"/>
    <property type="project" value="UniProtKB-KW"/>
</dbReference>
<dbReference type="Gene3D" id="1.10.8.60">
    <property type="match status" value="2"/>
</dbReference>
<dbReference type="SUPFAM" id="SSF81923">
    <property type="entry name" value="Double Clp-N motif"/>
    <property type="match status" value="1"/>
</dbReference>
<dbReference type="InterPro" id="IPR036628">
    <property type="entry name" value="Clp_N_dom_sf"/>
</dbReference>
<dbReference type="GO" id="GO:0034605">
    <property type="term" value="P:cellular response to heat"/>
    <property type="evidence" value="ECO:0007669"/>
    <property type="project" value="TreeGrafter"/>
</dbReference>
<dbReference type="CDD" id="cd00009">
    <property type="entry name" value="AAA"/>
    <property type="match status" value="1"/>
</dbReference>
<dbReference type="STRING" id="1798539.A2994_02350"/>
<dbReference type="PRINTS" id="PR00300">
    <property type="entry name" value="CLPPROTEASEA"/>
</dbReference>
<dbReference type="InterPro" id="IPR019489">
    <property type="entry name" value="Clp_ATPase_C"/>
</dbReference>
<dbReference type="InterPro" id="IPR027417">
    <property type="entry name" value="P-loop_NTPase"/>
</dbReference>
<dbReference type="Pfam" id="PF07724">
    <property type="entry name" value="AAA_2"/>
    <property type="match status" value="1"/>
</dbReference>
<evidence type="ECO:0000256" key="4">
    <source>
        <dbReference type="ARBA" id="ARBA00023186"/>
    </source>
</evidence>
<accession>A0A1F4PPB0</accession>
<dbReference type="InterPro" id="IPR041546">
    <property type="entry name" value="ClpA/ClpB_AAA_lid"/>
</dbReference>
<dbReference type="Pfam" id="PF17871">
    <property type="entry name" value="AAA_lid_9"/>
    <property type="match status" value="1"/>
</dbReference>
<keyword evidence="1 5" id="KW-0677">Repeat</keyword>
<evidence type="ECO:0000256" key="2">
    <source>
        <dbReference type="ARBA" id="ARBA00022741"/>
    </source>
</evidence>
<dbReference type="InterPro" id="IPR004176">
    <property type="entry name" value="Clp_R_N"/>
</dbReference>
<organism evidence="7 8">
    <name type="scientific">candidate division Kazan bacterium RIFCSPLOWO2_01_FULL_48_13</name>
    <dbReference type="NCBI Taxonomy" id="1798539"/>
    <lineage>
        <taxon>Bacteria</taxon>
        <taxon>Bacteria division Kazan-3B-28</taxon>
    </lineage>
</organism>
<dbReference type="EMBL" id="METE01000004">
    <property type="protein sequence ID" value="OGB85436.1"/>
    <property type="molecule type" value="Genomic_DNA"/>
</dbReference>
<keyword evidence="2" id="KW-0547">Nucleotide-binding</keyword>
<dbReference type="SUPFAM" id="SSF52540">
    <property type="entry name" value="P-loop containing nucleoside triphosphate hydrolases"/>
    <property type="match status" value="2"/>
</dbReference>
<dbReference type="GO" id="GO:0005737">
    <property type="term" value="C:cytoplasm"/>
    <property type="evidence" value="ECO:0007669"/>
    <property type="project" value="TreeGrafter"/>
</dbReference>
<dbReference type="CDD" id="cd19499">
    <property type="entry name" value="RecA-like_ClpB_Hsp104-like"/>
    <property type="match status" value="1"/>
</dbReference>
<comment type="caution">
    <text evidence="7">The sequence shown here is derived from an EMBL/GenBank/DDBJ whole genome shotgun (WGS) entry which is preliminary data.</text>
</comment>
<dbReference type="PANTHER" id="PTHR11638:SF175">
    <property type="entry name" value="ATP-DEPENDENT CLP PROTEASE, ATP-BINDING SUBUNIT CLPC"/>
    <property type="match status" value="1"/>
</dbReference>
<dbReference type="SMART" id="SM00382">
    <property type="entry name" value="AAA"/>
    <property type="match status" value="2"/>
</dbReference>
<protein>
    <recommendedName>
        <fullName evidence="6">Clp R domain-containing protein</fullName>
    </recommendedName>
</protein>
<dbReference type="PANTHER" id="PTHR11638">
    <property type="entry name" value="ATP-DEPENDENT CLP PROTEASE"/>
    <property type="match status" value="1"/>
</dbReference>
<dbReference type="InterPro" id="IPR003959">
    <property type="entry name" value="ATPase_AAA_core"/>
</dbReference>
<name>A0A1F4PPB0_UNCK3</name>
<feature type="domain" description="Clp R" evidence="6">
    <location>
        <begin position="7"/>
        <end position="146"/>
    </location>
</feature>
<dbReference type="SMART" id="SM01086">
    <property type="entry name" value="ClpB_D2-small"/>
    <property type="match status" value="1"/>
</dbReference>
<dbReference type="Gene3D" id="1.10.1780.10">
    <property type="entry name" value="Clp, N-terminal domain"/>
    <property type="match status" value="1"/>
</dbReference>
<evidence type="ECO:0000259" key="6">
    <source>
        <dbReference type="PROSITE" id="PS51903"/>
    </source>
</evidence>